<name>A0A0F9WKD9_9ZZZZ</name>
<dbReference type="AlphaFoldDB" id="A0A0F9WKD9"/>
<accession>A0A0F9WKD9</accession>
<evidence type="ECO:0000313" key="1">
    <source>
        <dbReference type="EMBL" id="KKN78948.1"/>
    </source>
</evidence>
<reference evidence="1" key="1">
    <citation type="journal article" date="2015" name="Nature">
        <title>Complex archaea that bridge the gap between prokaryotes and eukaryotes.</title>
        <authorList>
            <person name="Spang A."/>
            <person name="Saw J.H."/>
            <person name="Jorgensen S.L."/>
            <person name="Zaremba-Niedzwiedzka K."/>
            <person name="Martijn J."/>
            <person name="Lind A.E."/>
            <person name="van Eijk R."/>
            <person name="Schleper C."/>
            <person name="Guy L."/>
            <person name="Ettema T.J."/>
        </authorList>
    </citation>
    <scope>NUCLEOTIDE SEQUENCE</scope>
</reference>
<protein>
    <submittedName>
        <fullName evidence="1">Uncharacterized protein</fullName>
    </submittedName>
</protein>
<dbReference type="EMBL" id="LAZR01000254">
    <property type="protein sequence ID" value="KKN78948.1"/>
    <property type="molecule type" value="Genomic_DNA"/>
</dbReference>
<proteinExistence type="predicted"/>
<organism evidence="1">
    <name type="scientific">marine sediment metagenome</name>
    <dbReference type="NCBI Taxonomy" id="412755"/>
    <lineage>
        <taxon>unclassified sequences</taxon>
        <taxon>metagenomes</taxon>
        <taxon>ecological metagenomes</taxon>
    </lineage>
</organism>
<comment type="caution">
    <text evidence="1">The sequence shown here is derived from an EMBL/GenBank/DDBJ whole genome shotgun (WGS) entry which is preliminary data.</text>
</comment>
<sequence>MSRVYDKVTVPSYKRDRLAEICCDLCGKKRKFPNNDHAWGDRFDVSEVMISYRDGVSYPEGGSGTTTGFDVCPHCFEHKLVPWFIEQGATLTEKEWDF</sequence>
<gene>
    <name evidence="1" type="ORF">LCGC14_0344230</name>
</gene>